<name>A0A1H9WBC0_9PSEU</name>
<dbReference type="InterPro" id="IPR002763">
    <property type="entry name" value="DUF72"/>
</dbReference>
<dbReference type="EMBL" id="FOGI01000010">
    <property type="protein sequence ID" value="SES31081.1"/>
    <property type="molecule type" value="Genomic_DNA"/>
</dbReference>
<proteinExistence type="predicted"/>
<dbReference type="SUPFAM" id="SSF117396">
    <property type="entry name" value="TM1631-like"/>
    <property type="match status" value="1"/>
</dbReference>
<dbReference type="STRING" id="155974.SAMN04487818_11025"/>
<dbReference type="Proteomes" id="UP000199051">
    <property type="component" value="Unassembled WGS sequence"/>
</dbReference>
<dbReference type="InterPro" id="IPR036520">
    <property type="entry name" value="UPF0759_sf"/>
</dbReference>
<dbReference type="AlphaFoldDB" id="A0A1H9WBC0"/>
<organism evidence="1 2">
    <name type="scientific">Actinokineospora terrae</name>
    <dbReference type="NCBI Taxonomy" id="155974"/>
    <lineage>
        <taxon>Bacteria</taxon>
        <taxon>Bacillati</taxon>
        <taxon>Actinomycetota</taxon>
        <taxon>Actinomycetes</taxon>
        <taxon>Pseudonocardiales</taxon>
        <taxon>Pseudonocardiaceae</taxon>
        <taxon>Actinokineospora</taxon>
    </lineage>
</organism>
<dbReference type="PANTHER" id="PTHR30348">
    <property type="entry name" value="UNCHARACTERIZED PROTEIN YECE"/>
    <property type="match status" value="1"/>
</dbReference>
<gene>
    <name evidence="1" type="ORF">SAMN04487818_11025</name>
</gene>
<dbReference type="RefSeq" id="WP_092782413.1">
    <property type="nucleotide sequence ID" value="NZ_FOGI01000010.1"/>
</dbReference>
<dbReference type="Pfam" id="PF01904">
    <property type="entry name" value="DUF72"/>
    <property type="match status" value="1"/>
</dbReference>
<keyword evidence="2" id="KW-1185">Reference proteome</keyword>
<accession>A0A1H9WBC0</accession>
<sequence>MIRVGTSGWTYRPWRGDFYPRGVRDELAYLSRRLDTVEVNGTFYGPRKASDYVRWREVTPPGFVFALKGPREVTHSRRLRDVSGLLDEFHSSGLLELGPKLGPILWQIPASLHYDEALIETFLTALPTSTRHAFEVRHSSFYNDTFIDQLTTHGVALVVADNPGLWPCLFANTTTFTYLRLHGDTELYTNRYTDAALDQWTTQIQTWHKSGDVYTYLDNTMTGAAPWDALRLAERLREPQLRSPEG</sequence>
<reference evidence="2" key="1">
    <citation type="submission" date="2016-10" db="EMBL/GenBank/DDBJ databases">
        <authorList>
            <person name="Varghese N."/>
            <person name="Submissions S."/>
        </authorList>
    </citation>
    <scope>NUCLEOTIDE SEQUENCE [LARGE SCALE GENOMIC DNA]</scope>
    <source>
        <strain evidence="2">DSM 44260</strain>
    </source>
</reference>
<evidence type="ECO:0000313" key="2">
    <source>
        <dbReference type="Proteomes" id="UP000199051"/>
    </source>
</evidence>
<protein>
    <submittedName>
        <fullName evidence="1">Uncharacterized conserved protein YecE, DUF72 family</fullName>
    </submittedName>
</protein>
<dbReference type="Gene3D" id="3.20.20.410">
    <property type="entry name" value="Protein of unknown function UPF0759"/>
    <property type="match status" value="1"/>
</dbReference>
<dbReference type="PANTHER" id="PTHR30348:SF4">
    <property type="entry name" value="DUF72 DOMAIN-CONTAINING PROTEIN"/>
    <property type="match status" value="1"/>
</dbReference>
<evidence type="ECO:0000313" key="1">
    <source>
        <dbReference type="EMBL" id="SES31081.1"/>
    </source>
</evidence>